<accession>A0AAV4XD55</accession>
<name>A0AAV4XD55_CAEEX</name>
<evidence type="ECO:0000313" key="1">
    <source>
        <dbReference type="EMBL" id="GIY91743.1"/>
    </source>
</evidence>
<proteinExistence type="predicted"/>
<organism evidence="1 2">
    <name type="scientific">Caerostris extrusa</name>
    <name type="common">Bark spider</name>
    <name type="synonym">Caerostris bankana</name>
    <dbReference type="NCBI Taxonomy" id="172846"/>
    <lineage>
        <taxon>Eukaryota</taxon>
        <taxon>Metazoa</taxon>
        <taxon>Ecdysozoa</taxon>
        <taxon>Arthropoda</taxon>
        <taxon>Chelicerata</taxon>
        <taxon>Arachnida</taxon>
        <taxon>Araneae</taxon>
        <taxon>Araneomorphae</taxon>
        <taxon>Entelegynae</taxon>
        <taxon>Araneoidea</taxon>
        <taxon>Araneidae</taxon>
        <taxon>Caerostris</taxon>
    </lineage>
</organism>
<dbReference type="AlphaFoldDB" id="A0AAV4XD55"/>
<keyword evidence="2" id="KW-1185">Reference proteome</keyword>
<dbReference type="EMBL" id="BPLR01017453">
    <property type="protein sequence ID" value="GIY91743.1"/>
    <property type="molecule type" value="Genomic_DNA"/>
</dbReference>
<gene>
    <name evidence="1" type="ORF">CEXT_273981</name>
</gene>
<evidence type="ECO:0000313" key="2">
    <source>
        <dbReference type="Proteomes" id="UP001054945"/>
    </source>
</evidence>
<sequence>MSTSKPVKIVEIKPDEKPILSVEDTDVKLEDANDDERNLNAVKNDVSVDATVTSEDAISNTDSITMDDTALNNHVELNTAASKETMMNIDNINALLDIDDQINLNIDNNNVALDVAVSDETELNFDIATAVQGGCS</sequence>
<comment type="caution">
    <text evidence="1">The sequence shown here is derived from an EMBL/GenBank/DDBJ whole genome shotgun (WGS) entry which is preliminary data.</text>
</comment>
<dbReference type="Proteomes" id="UP001054945">
    <property type="component" value="Unassembled WGS sequence"/>
</dbReference>
<protein>
    <submittedName>
        <fullName evidence="1">Uncharacterized protein</fullName>
    </submittedName>
</protein>
<reference evidence="1 2" key="1">
    <citation type="submission" date="2021-06" db="EMBL/GenBank/DDBJ databases">
        <title>Caerostris extrusa draft genome.</title>
        <authorList>
            <person name="Kono N."/>
            <person name="Arakawa K."/>
        </authorList>
    </citation>
    <scope>NUCLEOTIDE SEQUENCE [LARGE SCALE GENOMIC DNA]</scope>
</reference>